<dbReference type="PANTHER" id="PTHR30399:SF1">
    <property type="entry name" value="UTP PYROPHOSPHATASE"/>
    <property type="match status" value="1"/>
</dbReference>
<evidence type="ECO:0000313" key="3">
    <source>
        <dbReference type="Proteomes" id="UP000070405"/>
    </source>
</evidence>
<comment type="caution">
    <text evidence="2">The sequence shown here is derived from an EMBL/GenBank/DDBJ whole genome shotgun (WGS) entry which is preliminary data.</text>
</comment>
<keyword evidence="3" id="KW-1185">Reference proteome</keyword>
<dbReference type="Pfam" id="PF01863">
    <property type="entry name" value="YgjP-like"/>
    <property type="match status" value="1"/>
</dbReference>
<dbReference type="AlphaFoldDB" id="A0A133V8G6"/>
<feature type="domain" description="YgjP-like metallopeptidase" evidence="1">
    <location>
        <begin position="61"/>
        <end position="173"/>
    </location>
</feature>
<dbReference type="InterPro" id="IPR053136">
    <property type="entry name" value="UTP_pyrophosphatase-like"/>
</dbReference>
<dbReference type="InterPro" id="IPR002725">
    <property type="entry name" value="YgjP-like_metallopeptidase"/>
</dbReference>
<evidence type="ECO:0000313" key="2">
    <source>
        <dbReference type="EMBL" id="KXB02729.1"/>
    </source>
</evidence>
<dbReference type="PANTHER" id="PTHR30399">
    <property type="entry name" value="UNCHARACTERIZED PROTEIN YGJP"/>
    <property type="match status" value="1"/>
</dbReference>
<organism evidence="2 3">
    <name type="scientific">candidate division MSBL1 archaeon SCGC-AAA261G05</name>
    <dbReference type="NCBI Taxonomy" id="1698276"/>
    <lineage>
        <taxon>Archaea</taxon>
        <taxon>Methanobacteriati</taxon>
        <taxon>Methanobacteriota</taxon>
        <taxon>candidate division MSBL1</taxon>
    </lineage>
</organism>
<sequence length="185" mass="22534">MGDKAKIDDMNLEYEIVHRNIKYPRLEFKTGNLLLVLPRGYEDQDVIEKHKDWIYEKNNIINSALKEAKDKNLESRDEKDFKDLVHFLVEDFSDELDLEINRVFFRKMKTKWASCSQKRNLTINKLSKYLPGELIKYIILHEMLHLTERKHNEKFWNLISQQFSDYKKKEKELFVYWFLIQNEDL</sequence>
<gene>
    <name evidence="2" type="ORF">AKJ47_03255</name>
</gene>
<proteinExistence type="predicted"/>
<accession>A0A133V8G6</accession>
<protein>
    <recommendedName>
        <fullName evidence="1">YgjP-like metallopeptidase domain-containing protein</fullName>
    </recommendedName>
</protein>
<reference evidence="2 3" key="1">
    <citation type="journal article" date="2016" name="Sci. Rep.">
        <title>Metabolic traits of an uncultured archaeal lineage -MSBL1- from brine pools of the Red Sea.</title>
        <authorList>
            <person name="Mwirichia R."/>
            <person name="Alam I."/>
            <person name="Rashid M."/>
            <person name="Vinu M."/>
            <person name="Ba-Alawi W."/>
            <person name="Anthony Kamau A."/>
            <person name="Kamanda Ngugi D."/>
            <person name="Goker M."/>
            <person name="Klenk H.P."/>
            <person name="Bajic V."/>
            <person name="Stingl U."/>
        </authorList>
    </citation>
    <scope>NUCLEOTIDE SEQUENCE [LARGE SCALE GENOMIC DNA]</scope>
    <source>
        <strain evidence="2">SCGC-AAA261G05</strain>
    </source>
</reference>
<name>A0A133V8G6_9EURY</name>
<dbReference type="EMBL" id="LHYA01000063">
    <property type="protein sequence ID" value="KXB02729.1"/>
    <property type="molecule type" value="Genomic_DNA"/>
</dbReference>
<evidence type="ECO:0000259" key="1">
    <source>
        <dbReference type="Pfam" id="PF01863"/>
    </source>
</evidence>
<dbReference type="Gene3D" id="3.30.2010.10">
    <property type="entry name" value="Metalloproteases ('zincins'), catalytic domain"/>
    <property type="match status" value="1"/>
</dbReference>
<dbReference type="Proteomes" id="UP000070405">
    <property type="component" value="Unassembled WGS sequence"/>
</dbReference>
<dbReference type="CDD" id="cd07344">
    <property type="entry name" value="M48_yhfN_like"/>
    <property type="match status" value="1"/>
</dbReference>